<dbReference type="EMBL" id="CP138582">
    <property type="protein sequence ID" value="WPG99674.1"/>
    <property type="molecule type" value="Genomic_DNA"/>
</dbReference>
<accession>A0AAQ3M2J5</accession>
<keyword evidence="2" id="KW-1185">Reference proteome</keyword>
<sequence length="537" mass="59952">MNLSALPLPSALQALVRRYGSNVPRPSSSHFADEDAAGLLQHEVDLADDSKSSSKSWTTAASRLSNRRYLASAALILLVILLWLSRSSHGHFIRPLHAFKAQDAQFLYILSPALYPSTEACKSVLTAEILHYPIPTMINLGLKENGEGMEKFPDSERITIVVEYLKKLPDYADESLVILLGTSSAWFQLRPDVLLNRYYDVNRKAEERLARDFGKRALKDGKIRQTVVFSAQNKCTSHEGHHPACYAVPESPLLNGMHRATAPRFLNIGSIVGPVKDLRTIFERAAQKAGEDKTADVQKVLSELFAEQEIQREITRRSKWSWMTRTWNSWFGGRDVLTGEASRQVIDHLEGEFSELGMGLDYAGEIAVVTGEDVDNLVWKKYSSNSLPPEIAASMPPFWSVSGGADLPAQQSWSDLDLLTDTRTSISPALIVNDPSSEKNRAANIEPHTQWWPKLWLQPFARPLLGASVFLPVAAVASVVDNNGTQHTFWNPLTTMDKAGIRTADQDFVSWEDMCREEQEIKDIFLDDKGPWVNPAP</sequence>
<protein>
    <submittedName>
        <fullName evidence="1">Uncharacterized protein</fullName>
    </submittedName>
</protein>
<proteinExistence type="predicted"/>
<reference evidence="1 2" key="1">
    <citation type="submission" date="2023-11" db="EMBL/GenBank/DDBJ databases">
        <title>An acidophilic fungus is an integral part of prey digestion in a carnivorous sundew plant.</title>
        <authorList>
            <person name="Tsai I.J."/>
        </authorList>
    </citation>
    <scope>NUCLEOTIDE SEQUENCE [LARGE SCALE GENOMIC DNA]</scope>
    <source>
        <strain evidence="1">169a</strain>
    </source>
</reference>
<name>A0AAQ3M2J5_9PEZI</name>
<dbReference type="CDD" id="cd22997">
    <property type="entry name" value="GT_LH"/>
    <property type="match status" value="1"/>
</dbReference>
<evidence type="ECO:0000313" key="1">
    <source>
        <dbReference type="EMBL" id="WPG99674.1"/>
    </source>
</evidence>
<dbReference type="PANTHER" id="PTHR36587">
    <property type="entry name" value="EXPRESSION SITE-ASSOCIATED GENE 3 (ESAG3)-LIKE PROTEIN"/>
    <property type="match status" value="1"/>
</dbReference>
<dbReference type="AlphaFoldDB" id="A0AAQ3M2J5"/>
<gene>
    <name evidence="1" type="ORF">R9X50_00249300</name>
</gene>
<dbReference type="PANTHER" id="PTHR36587:SF2">
    <property type="entry name" value="EXPRESSION SITE-ASSOCIATED GENE 3 (ESAG3)-LIKE PROTEIN"/>
    <property type="match status" value="1"/>
</dbReference>
<evidence type="ECO:0000313" key="2">
    <source>
        <dbReference type="Proteomes" id="UP001303373"/>
    </source>
</evidence>
<dbReference type="Proteomes" id="UP001303373">
    <property type="component" value="Chromosome 3"/>
</dbReference>
<organism evidence="1 2">
    <name type="scientific">Acrodontium crateriforme</name>
    <dbReference type="NCBI Taxonomy" id="150365"/>
    <lineage>
        <taxon>Eukaryota</taxon>
        <taxon>Fungi</taxon>
        <taxon>Dikarya</taxon>
        <taxon>Ascomycota</taxon>
        <taxon>Pezizomycotina</taxon>
        <taxon>Dothideomycetes</taxon>
        <taxon>Dothideomycetidae</taxon>
        <taxon>Mycosphaerellales</taxon>
        <taxon>Teratosphaeriaceae</taxon>
        <taxon>Acrodontium</taxon>
    </lineage>
</organism>